<protein>
    <recommendedName>
        <fullName evidence="6">DNA adenine methylase</fullName>
    </recommendedName>
</protein>
<evidence type="ECO:0000256" key="1">
    <source>
        <dbReference type="ARBA" id="ARBA00022603"/>
    </source>
</evidence>
<dbReference type="GO" id="GO:1904047">
    <property type="term" value="F:S-adenosyl-L-methionine binding"/>
    <property type="evidence" value="ECO:0007669"/>
    <property type="project" value="TreeGrafter"/>
</dbReference>
<dbReference type="InterPro" id="IPR012327">
    <property type="entry name" value="MeTrfase_D12"/>
</dbReference>
<dbReference type="KEGG" id="ckl:CKL_4008"/>
<name>A5F9Q9_CLOK5</name>
<reference evidence="4 5" key="1">
    <citation type="journal article" date="2008" name="Proc. Natl. Acad. Sci. U.S.A.">
        <title>The genome of Clostridium kluyveri, a strict anaerobe with unique metabolic features.</title>
        <authorList>
            <person name="Seedorf H."/>
            <person name="Fricke W.F."/>
            <person name="Veith B."/>
            <person name="Brueggemann H."/>
            <person name="Liesegang H."/>
            <person name="Strittmatter A."/>
            <person name="Miethke M."/>
            <person name="Buckel W."/>
            <person name="Hinderberger J."/>
            <person name="Li F."/>
            <person name="Hagemeier C."/>
            <person name="Thauer R.K."/>
            <person name="Gottschalk G."/>
        </authorList>
    </citation>
    <scope>NUCLEOTIDE SEQUENCE [LARGE SCALE GENOMIC DNA]</scope>
    <source>
        <strain evidence="5">ATCC 8527 / DSM 555 / NCIMB 10680</strain>
        <plasmid evidence="4 5">pCKL555A</plasmid>
    </source>
</reference>
<dbReference type="GO" id="GO:0009007">
    <property type="term" value="F:site-specific DNA-methyltransferase (adenine-specific) activity"/>
    <property type="evidence" value="ECO:0007669"/>
    <property type="project" value="UniProtKB-EC"/>
</dbReference>
<keyword evidence="2" id="KW-0808">Transferase</keyword>
<dbReference type="eggNOG" id="COG0338">
    <property type="taxonomic scope" value="Bacteria"/>
</dbReference>
<keyword evidence="1" id="KW-0489">Methyltransferase</keyword>
<dbReference type="HOGENOM" id="CLU_1568007_0_0_9"/>
<evidence type="ECO:0000256" key="2">
    <source>
        <dbReference type="ARBA" id="ARBA00022679"/>
    </source>
</evidence>
<dbReference type="InterPro" id="IPR029063">
    <property type="entry name" value="SAM-dependent_MTases_sf"/>
</dbReference>
<geneLocation type="plasmid" evidence="4 5">
    <name>pCKL555A</name>
</geneLocation>
<dbReference type="Pfam" id="PF02086">
    <property type="entry name" value="MethyltransfD12"/>
    <property type="match status" value="1"/>
</dbReference>
<accession>A5F9Q9</accession>
<dbReference type="GO" id="GO:0009307">
    <property type="term" value="P:DNA restriction-modification system"/>
    <property type="evidence" value="ECO:0007669"/>
    <property type="project" value="InterPro"/>
</dbReference>
<dbReference type="SUPFAM" id="SSF53335">
    <property type="entry name" value="S-adenosyl-L-methionine-dependent methyltransferases"/>
    <property type="match status" value="1"/>
</dbReference>
<evidence type="ECO:0000313" key="5">
    <source>
        <dbReference type="Proteomes" id="UP000002411"/>
    </source>
</evidence>
<proteinExistence type="predicted"/>
<dbReference type="EMBL" id="CP000674">
    <property type="protein sequence ID" value="ABQ23607.1"/>
    <property type="molecule type" value="Genomic_DNA"/>
</dbReference>
<dbReference type="PANTHER" id="PTHR30481">
    <property type="entry name" value="DNA ADENINE METHYLASE"/>
    <property type="match status" value="1"/>
</dbReference>
<dbReference type="GO" id="GO:0043565">
    <property type="term" value="F:sequence-specific DNA binding"/>
    <property type="evidence" value="ECO:0007669"/>
    <property type="project" value="TreeGrafter"/>
</dbReference>
<keyword evidence="3" id="KW-0949">S-adenosyl-L-methionine</keyword>
<keyword evidence="5" id="KW-1185">Reference proteome</keyword>
<dbReference type="AlphaFoldDB" id="A5F9Q9"/>
<gene>
    <name evidence="4" type="ordered locus">CKL_4008</name>
</gene>
<sequence>MARQFLVRANMARAGMQYYSSSWRHAGPVLGATCNQRVIGDWNKIPQRILDVAVRLKDAEIENTDALELIKKYNRKDCLIYVDPPYLLSTRRQRYYNVEMTGDKEHEELIKVLKKHLGTVMLSGYNSDLYNDLLHDWDTTEIKTNAEQGKERTEVIWTNFELPNQISLFG</sequence>
<dbReference type="Gene3D" id="3.40.50.150">
    <property type="entry name" value="Vaccinia Virus protein VP39"/>
    <property type="match status" value="1"/>
</dbReference>
<evidence type="ECO:0000256" key="3">
    <source>
        <dbReference type="ARBA" id="ARBA00022691"/>
    </source>
</evidence>
<dbReference type="Proteomes" id="UP000002411">
    <property type="component" value="Plasmid pCKL555A"/>
</dbReference>
<evidence type="ECO:0008006" key="6">
    <source>
        <dbReference type="Google" id="ProtNLM"/>
    </source>
</evidence>
<dbReference type="PANTHER" id="PTHR30481:SF4">
    <property type="entry name" value="SITE-SPECIFIC DNA-METHYLTRANSFERASE (ADENINE-SPECIFIC)"/>
    <property type="match status" value="1"/>
</dbReference>
<dbReference type="GO" id="GO:0006298">
    <property type="term" value="P:mismatch repair"/>
    <property type="evidence" value="ECO:0007669"/>
    <property type="project" value="TreeGrafter"/>
</dbReference>
<organism evidence="4 5">
    <name type="scientific">Clostridium kluyveri (strain ATCC 8527 / DSM 555 / NBRC 12016 / NCIMB 10680 / K1)</name>
    <dbReference type="NCBI Taxonomy" id="431943"/>
    <lineage>
        <taxon>Bacteria</taxon>
        <taxon>Bacillati</taxon>
        <taxon>Bacillota</taxon>
        <taxon>Clostridia</taxon>
        <taxon>Eubacteriales</taxon>
        <taxon>Clostridiaceae</taxon>
        <taxon>Clostridium</taxon>
    </lineage>
</organism>
<keyword evidence="4" id="KW-0614">Plasmid</keyword>
<dbReference type="GO" id="GO:0032259">
    <property type="term" value="P:methylation"/>
    <property type="evidence" value="ECO:0007669"/>
    <property type="project" value="UniProtKB-KW"/>
</dbReference>
<evidence type="ECO:0000313" key="4">
    <source>
        <dbReference type="EMBL" id="ABQ23607.1"/>
    </source>
</evidence>